<dbReference type="SUPFAM" id="SSF53067">
    <property type="entry name" value="Actin-like ATPase domain"/>
    <property type="match status" value="1"/>
</dbReference>
<accession>A0AB39BG72</accession>
<dbReference type="AlphaFoldDB" id="A0AB39BG72"/>
<protein>
    <submittedName>
        <fullName evidence="3">ROK family protein</fullName>
    </submittedName>
</protein>
<evidence type="ECO:0000313" key="3">
    <source>
        <dbReference type="EMBL" id="XDI05326.1"/>
    </source>
</evidence>
<feature type="region of interest" description="Disordered" evidence="2">
    <location>
        <begin position="209"/>
        <end position="238"/>
    </location>
</feature>
<dbReference type="InterPro" id="IPR000600">
    <property type="entry name" value="ROK"/>
</dbReference>
<dbReference type="PANTHER" id="PTHR18964">
    <property type="entry name" value="ROK (REPRESSOR, ORF, KINASE) FAMILY"/>
    <property type="match status" value="1"/>
</dbReference>
<dbReference type="InterPro" id="IPR043129">
    <property type="entry name" value="ATPase_NBD"/>
</dbReference>
<reference evidence="3" key="1">
    <citation type="submission" date="2024-05" db="EMBL/GenBank/DDBJ databases">
        <title>Herbiconiux sp. A18JL235.</title>
        <authorList>
            <person name="Zhang G."/>
        </authorList>
    </citation>
    <scope>NUCLEOTIDE SEQUENCE</scope>
    <source>
        <strain evidence="3">A18JL235</strain>
    </source>
</reference>
<evidence type="ECO:0000256" key="1">
    <source>
        <dbReference type="ARBA" id="ARBA00006479"/>
    </source>
</evidence>
<gene>
    <name evidence="3" type="ORF">ABFY20_18710</name>
</gene>
<organism evidence="3">
    <name type="scientific">Herbiconiux sp. A18JL235</name>
    <dbReference type="NCBI Taxonomy" id="3152363"/>
    <lineage>
        <taxon>Bacteria</taxon>
        <taxon>Bacillati</taxon>
        <taxon>Actinomycetota</taxon>
        <taxon>Actinomycetes</taxon>
        <taxon>Micrococcales</taxon>
        <taxon>Microbacteriaceae</taxon>
        <taxon>Herbiconiux</taxon>
    </lineage>
</organism>
<dbReference type="RefSeq" id="WP_368497710.1">
    <property type="nucleotide sequence ID" value="NZ_CP162511.1"/>
</dbReference>
<dbReference type="PANTHER" id="PTHR18964:SF149">
    <property type="entry name" value="BIFUNCTIONAL UDP-N-ACETYLGLUCOSAMINE 2-EPIMERASE_N-ACETYLMANNOSAMINE KINASE"/>
    <property type="match status" value="1"/>
</dbReference>
<sequence>MTELCIDFGGSAIKLGVCDDGRILAHAELPVRGTPDDLTQAAGELRRLAHTQVGSGTPSWGGASVVSIAVPGVVDRRRCALIAAHDKYGYLAGRDLDAWSRETFGLPAVVENDARAALLGEARYGVAVGAQNAVIALFGTGIGTAALLDGRLLHGGHDHAGILGGHVTVDLDGPVCSCGNVGCAEALASTWALERSLAAVELHGFATNGGPSADSERRAGPSAPAPAEGGDRRTPGDLSSLRERIDAGAAIGIADVVETLDHSDSRTLLDRYLRVWSAAIVTLCHAYDPDVVIVSGGVMRSAPLIVPALTEQVHAHLWSSSFRPPLVVPDRPDVSVVLGLSALAQSDGRAPSATERPRT</sequence>
<feature type="compositionally biased region" description="Basic and acidic residues" evidence="2">
    <location>
        <begin position="229"/>
        <end position="238"/>
    </location>
</feature>
<name>A0AB39BG72_9MICO</name>
<proteinExistence type="inferred from homology"/>
<dbReference type="Pfam" id="PF00480">
    <property type="entry name" value="ROK"/>
    <property type="match status" value="1"/>
</dbReference>
<comment type="similarity">
    <text evidence="1">Belongs to the ROK (NagC/XylR) family.</text>
</comment>
<evidence type="ECO:0000256" key="2">
    <source>
        <dbReference type="SAM" id="MobiDB-lite"/>
    </source>
</evidence>
<dbReference type="EMBL" id="CP162511">
    <property type="protein sequence ID" value="XDI05326.1"/>
    <property type="molecule type" value="Genomic_DNA"/>
</dbReference>
<dbReference type="Gene3D" id="3.30.420.40">
    <property type="match status" value="2"/>
</dbReference>